<keyword evidence="13" id="KW-0328">Glycosyltransferase</keyword>
<protein>
    <recommendedName>
        <fullName evidence="3 9">Nicotinate phosphoribosyltransferase</fullName>
        <ecNumber evidence="3 9">6.3.4.21</ecNumber>
    </recommendedName>
</protein>
<dbReference type="GO" id="GO:0016757">
    <property type="term" value="F:glycosyltransferase activity"/>
    <property type="evidence" value="ECO:0007669"/>
    <property type="project" value="UniProtKB-KW"/>
</dbReference>
<evidence type="ECO:0000259" key="11">
    <source>
        <dbReference type="Pfam" id="PF17767"/>
    </source>
</evidence>
<dbReference type="Pfam" id="PF17767">
    <property type="entry name" value="NAPRTase_N"/>
    <property type="match status" value="1"/>
</dbReference>
<dbReference type="PANTHER" id="PTHR11098:SF1">
    <property type="entry name" value="NICOTINATE PHOSPHORIBOSYLTRANSFERASE"/>
    <property type="match status" value="1"/>
</dbReference>
<comment type="PTM">
    <text evidence="9">Transiently phosphorylated on a His residue during the reaction cycle. Phosphorylation strongly increases the affinity for substrates and increases the rate of nicotinate D-ribonucleotide production. Dephosphorylation regenerates the low-affinity form of the enzyme, leading to product release.</text>
</comment>
<comment type="caution">
    <text evidence="13">The sequence shown here is derived from an EMBL/GenBank/DDBJ whole genome shotgun (WGS) entry which is preliminary data.</text>
</comment>
<dbReference type="InterPro" id="IPR007229">
    <property type="entry name" value="Nic_PRibTrfase-Fam"/>
</dbReference>
<comment type="similarity">
    <text evidence="2 9">Belongs to the NAPRTase family.</text>
</comment>
<comment type="pathway">
    <text evidence="1 9">Cofactor biosynthesis; NAD(+) biosynthesis; nicotinate D-ribonucleotide from nicotinate: step 1/1.</text>
</comment>
<feature type="domain" description="Nicotinate phosphoribosyltransferase N-terminal" evidence="11">
    <location>
        <begin position="8"/>
        <end position="133"/>
    </location>
</feature>
<dbReference type="NCBIfam" id="NF006694">
    <property type="entry name" value="PRK09243.1-1"/>
    <property type="match status" value="1"/>
</dbReference>
<dbReference type="RefSeq" id="WP_343753807.1">
    <property type="nucleotide sequence ID" value="NZ_BAAADM010000055.1"/>
</dbReference>
<dbReference type="Gene3D" id="3.20.140.10">
    <property type="entry name" value="nicotinate phosphoribosyltransferase"/>
    <property type="match status" value="1"/>
</dbReference>
<dbReference type="PIRSF" id="PIRSF000484">
    <property type="entry name" value="NAPRT"/>
    <property type="match status" value="1"/>
</dbReference>
<evidence type="ECO:0000256" key="2">
    <source>
        <dbReference type="ARBA" id="ARBA00010897"/>
    </source>
</evidence>
<dbReference type="NCBIfam" id="NF009131">
    <property type="entry name" value="PRK12484.1"/>
    <property type="match status" value="1"/>
</dbReference>
<evidence type="ECO:0000259" key="10">
    <source>
        <dbReference type="Pfam" id="PF04095"/>
    </source>
</evidence>
<dbReference type="Gene3D" id="3.20.20.70">
    <property type="entry name" value="Aldolase class I"/>
    <property type="match status" value="1"/>
</dbReference>
<feature type="domain" description="Nicotinate/nicotinamide phosphoribosyltransferase" evidence="10">
    <location>
        <begin position="154"/>
        <end position="346"/>
    </location>
</feature>
<dbReference type="EMBL" id="BAAADM010000055">
    <property type="protein sequence ID" value="GAA0446475.1"/>
    <property type="molecule type" value="Genomic_DNA"/>
</dbReference>
<dbReference type="InterPro" id="IPR013785">
    <property type="entry name" value="Aldolase_TIM"/>
</dbReference>
<dbReference type="PANTHER" id="PTHR11098">
    <property type="entry name" value="NICOTINATE PHOSPHORIBOSYLTRANSFERASE"/>
    <property type="match status" value="1"/>
</dbReference>
<dbReference type="InterPro" id="IPR041619">
    <property type="entry name" value="NAPRTase_C"/>
</dbReference>
<dbReference type="Pfam" id="PF17956">
    <property type="entry name" value="NAPRTase_C"/>
    <property type="match status" value="1"/>
</dbReference>
<dbReference type="SUPFAM" id="SSF51690">
    <property type="entry name" value="Nicotinate/Quinolinate PRTase C-terminal domain-like"/>
    <property type="match status" value="1"/>
</dbReference>
<evidence type="ECO:0000259" key="12">
    <source>
        <dbReference type="Pfam" id="PF17956"/>
    </source>
</evidence>
<keyword evidence="7 9" id="KW-0808">Transferase</keyword>
<sequence length="479" mass="55218">MEYENLTLHTDKYQINMMYAHWKNNSHNRKAVFDAYIRENPFHNGYTVFAGLERIVHYINNLHFTEDDIDYLKQQEEDYEPEFLDELRQFSFSGNIYSMREGEVVFPNEPLIRVEARIFEAQMIETALLNFMNYQSLIATKASRIKQVAEDDTLIEFGTRRAQEGDAAIWGARASYIAGFHATSNMRAGKLFNIPAKGTHAHSWIQDHDSEEQAFTNFAKALPDQAVLLVDTYDTLRSGIPNAIKTGKMLEAKGKKLKAIRLDSGDLARLSIEGRKMLDDAGMNHVEIMASNEVDDEVIMHLKMQGAQIDSWGVGTKLITGASKPSLGGVYKLVARENDNKLIPVIKLSEDLEKVSTPGPKKVYRIINRRTQKSEGDYIALAHETVDDKPLKMFDPFFPQKCKFVYDYEAIDLLKPIFVNGKQVYDLPALENIHQYHQRQLSHIWPETLRLLNPQTYYVDLSYELWKMKQEMMEEHSME</sequence>
<evidence type="ECO:0000256" key="1">
    <source>
        <dbReference type="ARBA" id="ARBA00004952"/>
    </source>
</evidence>
<evidence type="ECO:0000256" key="3">
    <source>
        <dbReference type="ARBA" id="ARBA00013236"/>
    </source>
</evidence>
<gene>
    <name evidence="13" type="ORF">GCM10008983_25420</name>
</gene>
<dbReference type="InterPro" id="IPR006405">
    <property type="entry name" value="Nic_PRibTrfase_pncB"/>
</dbReference>
<evidence type="ECO:0000256" key="7">
    <source>
        <dbReference type="ARBA" id="ARBA00022679"/>
    </source>
</evidence>
<dbReference type="InterPro" id="IPR041525">
    <property type="entry name" value="N/Namide_PRibTrfase"/>
</dbReference>
<dbReference type="SUPFAM" id="SSF54675">
    <property type="entry name" value="Nicotinate/Quinolinate PRTase N-terminal domain-like"/>
    <property type="match status" value="1"/>
</dbReference>
<keyword evidence="5 9" id="KW-0436">Ligase</keyword>
<evidence type="ECO:0000313" key="13">
    <source>
        <dbReference type="EMBL" id="GAA0446475.1"/>
    </source>
</evidence>
<dbReference type="EC" id="6.3.4.21" evidence="3 9"/>
<feature type="domain" description="Nicotinate phosphoribosyltransferase C-terminal" evidence="12">
    <location>
        <begin position="361"/>
        <end position="469"/>
    </location>
</feature>
<dbReference type="Proteomes" id="UP001501459">
    <property type="component" value="Unassembled WGS sequence"/>
</dbReference>
<comment type="catalytic activity">
    <reaction evidence="8 9">
        <text>5-phospho-alpha-D-ribose 1-diphosphate + nicotinate + ATP + H2O = nicotinate beta-D-ribonucleotide + ADP + phosphate + diphosphate</text>
        <dbReference type="Rhea" id="RHEA:36163"/>
        <dbReference type="ChEBI" id="CHEBI:15377"/>
        <dbReference type="ChEBI" id="CHEBI:30616"/>
        <dbReference type="ChEBI" id="CHEBI:32544"/>
        <dbReference type="ChEBI" id="CHEBI:33019"/>
        <dbReference type="ChEBI" id="CHEBI:43474"/>
        <dbReference type="ChEBI" id="CHEBI:57502"/>
        <dbReference type="ChEBI" id="CHEBI:58017"/>
        <dbReference type="ChEBI" id="CHEBI:456216"/>
        <dbReference type="EC" id="6.3.4.21"/>
    </reaction>
</comment>
<evidence type="ECO:0000256" key="8">
    <source>
        <dbReference type="ARBA" id="ARBA00048668"/>
    </source>
</evidence>
<proteinExistence type="inferred from homology"/>
<name>A0ABN0ZG05_9BACI</name>
<organism evidence="13 14">
    <name type="scientific">Lentibacillus halophilus</name>
    <dbReference type="NCBI Taxonomy" id="295065"/>
    <lineage>
        <taxon>Bacteria</taxon>
        <taxon>Bacillati</taxon>
        <taxon>Bacillota</taxon>
        <taxon>Bacilli</taxon>
        <taxon>Bacillales</taxon>
        <taxon>Bacillaceae</taxon>
        <taxon>Lentibacillus</taxon>
    </lineage>
</organism>
<dbReference type="NCBIfam" id="NF006695">
    <property type="entry name" value="PRK09243.1-2"/>
    <property type="match status" value="1"/>
</dbReference>
<evidence type="ECO:0000256" key="5">
    <source>
        <dbReference type="ARBA" id="ARBA00022598"/>
    </source>
</evidence>
<accession>A0ABN0ZG05</accession>
<keyword evidence="14" id="KW-1185">Reference proteome</keyword>
<evidence type="ECO:0000256" key="9">
    <source>
        <dbReference type="RuleBase" id="RU365100"/>
    </source>
</evidence>
<dbReference type="NCBIfam" id="TIGR01513">
    <property type="entry name" value="NAPRTase_put"/>
    <property type="match status" value="1"/>
</dbReference>
<evidence type="ECO:0000256" key="4">
    <source>
        <dbReference type="ARBA" id="ARBA00022553"/>
    </source>
</evidence>
<dbReference type="InterPro" id="IPR040727">
    <property type="entry name" value="NAPRTase_N"/>
</dbReference>
<dbReference type="InterPro" id="IPR036068">
    <property type="entry name" value="Nicotinate_pribotase-like_C"/>
</dbReference>
<dbReference type="Pfam" id="PF04095">
    <property type="entry name" value="NAPRTase"/>
    <property type="match status" value="1"/>
</dbReference>
<keyword evidence="6 9" id="KW-0662">Pyridine nucleotide biosynthesis</keyword>
<dbReference type="CDD" id="cd01570">
    <property type="entry name" value="NAPRTase_A"/>
    <property type="match status" value="1"/>
</dbReference>
<reference evidence="13 14" key="1">
    <citation type="journal article" date="2019" name="Int. J. Syst. Evol. Microbiol.">
        <title>The Global Catalogue of Microorganisms (GCM) 10K type strain sequencing project: providing services to taxonomists for standard genome sequencing and annotation.</title>
        <authorList>
            <consortium name="The Broad Institute Genomics Platform"/>
            <consortium name="The Broad Institute Genome Sequencing Center for Infectious Disease"/>
            <person name="Wu L."/>
            <person name="Ma J."/>
        </authorList>
    </citation>
    <scope>NUCLEOTIDE SEQUENCE [LARGE SCALE GENOMIC DNA]</scope>
    <source>
        <strain evidence="13 14">JCM 12149</strain>
    </source>
</reference>
<evidence type="ECO:0000313" key="14">
    <source>
        <dbReference type="Proteomes" id="UP001501459"/>
    </source>
</evidence>
<keyword evidence="4" id="KW-0597">Phosphoprotein</keyword>
<comment type="function">
    <text evidence="9">Catalyzes the first step in the biosynthesis of NAD from nicotinic acid, the ATP-dependent synthesis of beta-nicotinate D-ribonucleotide from nicotinate and 5-phospho-D-ribose 1-phosphate.</text>
</comment>
<evidence type="ECO:0000256" key="6">
    <source>
        <dbReference type="ARBA" id="ARBA00022642"/>
    </source>
</evidence>